<dbReference type="InterPro" id="IPR039537">
    <property type="entry name" value="Retrotran_Ty1/copia-like"/>
</dbReference>
<evidence type="ECO:0000256" key="2">
    <source>
        <dbReference type="ARBA" id="ARBA00022723"/>
    </source>
</evidence>
<dbReference type="GO" id="GO:0008233">
    <property type="term" value="F:peptidase activity"/>
    <property type="evidence" value="ECO:0007669"/>
    <property type="project" value="UniProtKB-KW"/>
</dbReference>
<dbReference type="InterPro" id="IPR013103">
    <property type="entry name" value="RVT_2"/>
</dbReference>
<evidence type="ECO:0000313" key="7">
    <source>
        <dbReference type="Proteomes" id="UP000288805"/>
    </source>
</evidence>
<keyword evidence="3" id="KW-0378">Hydrolase</keyword>
<protein>
    <submittedName>
        <fullName evidence="6">Retrovirus-related Pol polyprotein from transposon TNT 1-94</fullName>
    </submittedName>
</protein>
<dbReference type="InterPro" id="IPR001584">
    <property type="entry name" value="Integrase_cat-core"/>
</dbReference>
<name>A0A438CFF3_VITVI</name>
<evidence type="ECO:0000256" key="3">
    <source>
        <dbReference type="ARBA" id="ARBA00022801"/>
    </source>
</evidence>
<evidence type="ECO:0000256" key="4">
    <source>
        <dbReference type="SAM" id="MobiDB-lite"/>
    </source>
</evidence>
<dbReference type="AlphaFoldDB" id="A0A438CFF3"/>
<evidence type="ECO:0000259" key="5">
    <source>
        <dbReference type="PROSITE" id="PS50994"/>
    </source>
</evidence>
<dbReference type="Gene3D" id="3.30.420.10">
    <property type="entry name" value="Ribonuclease H-like superfamily/Ribonuclease H"/>
    <property type="match status" value="1"/>
</dbReference>
<proteinExistence type="predicted"/>
<feature type="region of interest" description="Disordered" evidence="4">
    <location>
        <begin position="612"/>
        <end position="634"/>
    </location>
</feature>
<dbReference type="InterPro" id="IPR036397">
    <property type="entry name" value="RNaseH_sf"/>
</dbReference>
<reference evidence="6 7" key="1">
    <citation type="journal article" date="2018" name="PLoS Genet.">
        <title>Population sequencing reveals clonal diversity and ancestral inbreeding in the grapevine cultivar Chardonnay.</title>
        <authorList>
            <person name="Roach M.J."/>
            <person name="Johnson D.L."/>
            <person name="Bohlmann J."/>
            <person name="van Vuuren H.J."/>
            <person name="Jones S.J."/>
            <person name="Pretorius I.S."/>
            <person name="Schmidt S.A."/>
            <person name="Borneman A.R."/>
        </authorList>
    </citation>
    <scope>NUCLEOTIDE SEQUENCE [LARGE SCALE GENOMIC DNA]</scope>
    <source>
        <strain evidence="7">cv. Chardonnay</strain>
        <tissue evidence="6">Leaf</tissue>
    </source>
</reference>
<dbReference type="Pfam" id="PF22936">
    <property type="entry name" value="Pol_BBD"/>
    <property type="match status" value="1"/>
</dbReference>
<evidence type="ECO:0000313" key="6">
    <source>
        <dbReference type="EMBL" id="RVW21953.1"/>
    </source>
</evidence>
<dbReference type="InterPro" id="IPR054722">
    <property type="entry name" value="PolX-like_BBD"/>
</dbReference>
<dbReference type="CDD" id="cd09272">
    <property type="entry name" value="RNase_HI_RT_Ty1"/>
    <property type="match status" value="1"/>
</dbReference>
<dbReference type="SUPFAM" id="SSF53098">
    <property type="entry name" value="Ribonuclease H-like"/>
    <property type="match status" value="1"/>
</dbReference>
<dbReference type="InterPro" id="IPR057670">
    <property type="entry name" value="SH3_retrovirus"/>
</dbReference>
<dbReference type="Pfam" id="PF14223">
    <property type="entry name" value="Retrotran_gag_2"/>
    <property type="match status" value="1"/>
</dbReference>
<dbReference type="Pfam" id="PF13976">
    <property type="entry name" value="gag_pre-integrs"/>
    <property type="match status" value="1"/>
</dbReference>
<comment type="caution">
    <text evidence="6">The sequence shown here is derived from an EMBL/GenBank/DDBJ whole genome shotgun (WGS) entry which is preliminary data.</text>
</comment>
<gene>
    <name evidence="6" type="primary">POLX_2772</name>
    <name evidence="6" type="ORF">CK203_110574</name>
</gene>
<feature type="compositionally biased region" description="Basic and acidic residues" evidence="4">
    <location>
        <begin position="613"/>
        <end position="632"/>
    </location>
</feature>
<dbReference type="Pfam" id="PF07727">
    <property type="entry name" value="RVT_2"/>
    <property type="match status" value="1"/>
</dbReference>
<feature type="domain" description="Integrase catalytic" evidence="5">
    <location>
        <begin position="274"/>
        <end position="371"/>
    </location>
</feature>
<organism evidence="6 7">
    <name type="scientific">Vitis vinifera</name>
    <name type="common">Grape</name>
    <dbReference type="NCBI Taxonomy" id="29760"/>
    <lineage>
        <taxon>Eukaryota</taxon>
        <taxon>Viridiplantae</taxon>
        <taxon>Streptophyta</taxon>
        <taxon>Embryophyta</taxon>
        <taxon>Tracheophyta</taxon>
        <taxon>Spermatophyta</taxon>
        <taxon>Magnoliopsida</taxon>
        <taxon>eudicotyledons</taxon>
        <taxon>Gunneridae</taxon>
        <taxon>Pentapetalae</taxon>
        <taxon>rosids</taxon>
        <taxon>Vitales</taxon>
        <taxon>Vitaceae</taxon>
        <taxon>Viteae</taxon>
        <taxon>Vitis</taxon>
    </lineage>
</organism>
<dbReference type="EMBL" id="QGNW01002259">
    <property type="protein sequence ID" value="RVW21953.1"/>
    <property type="molecule type" value="Genomic_DNA"/>
</dbReference>
<dbReference type="PROSITE" id="PS50994">
    <property type="entry name" value="INTEGRASE"/>
    <property type="match status" value="1"/>
</dbReference>
<keyword evidence="1" id="KW-0645">Protease</keyword>
<dbReference type="GO" id="GO:0015074">
    <property type="term" value="P:DNA integration"/>
    <property type="evidence" value="ECO:0007669"/>
    <property type="project" value="InterPro"/>
</dbReference>
<evidence type="ECO:0000256" key="1">
    <source>
        <dbReference type="ARBA" id="ARBA00022670"/>
    </source>
</evidence>
<dbReference type="GO" id="GO:0046872">
    <property type="term" value="F:metal ion binding"/>
    <property type="evidence" value="ECO:0007669"/>
    <property type="project" value="UniProtKB-KW"/>
</dbReference>
<keyword evidence="2" id="KW-0479">Metal-binding</keyword>
<dbReference type="Proteomes" id="UP000288805">
    <property type="component" value="Unassembled WGS sequence"/>
</dbReference>
<dbReference type="InterPro" id="IPR012337">
    <property type="entry name" value="RNaseH-like_sf"/>
</dbReference>
<sequence length="869" mass="98621">MPYLERKTYPVPCKKNRKIELLEKAHSAIILSLGDTVLREVAKAKSAAEVWLKLESLYMTKSLANRLHKKIKLYTFQDDPSPFCMLENYKKQEESKEESGHFKKDCPDRRQNTVKKTVNEGDAAVILDGYDSAEVLNVAEVDSGKEWILDSGCSFHICPIKAWFEDFKEADGGYVLLGNNKHCKILGTGTVRISTMMALKEFLKMLGQTVTGKVSTVLKEDVGTTKLWHQRLGHISHRGLQELEKQGVLGNYKLTDLPFCEHCVFGKATGRKVKKLRTDNGLEFLSNDFNSLCQKEGIARHRTVRYTPQQNGLAERMNRTILERVRCMLSSSGLSKVFWAETAETAVHLINRSPSSALQFKTPQEKWTGKAARLSTSQSFWMHSLCTHQTDKLEPRAVKCIFLGYPKGVKGYKLWIETQGKGKCIISRDVTFNEQDMSKQTPAKDVEGLDQLQFEVEHETLQPEKSKETSSKTAQEEIVHERQNEPTQGWNPIICVAEEIVDMEPKTYQEAINSNEADQWVKAIQEEMDSLRKNETWELVTKPKDRKVVGSKWVFKRKQGTLGNEAPSSIRLLLAFVAHEDLELDQLDVKTAFLHGELDELIYMQPPEGFGEGIKDGQPRDFGNGDRKRQEQEVSTPLGQHFRLSITQAPETHEEKRFMERIPYASMVGSVMYTMVCSRPDLGICAGTRSLGLVYGGNSQLETQLQGFVDADYAGNIDTRKSLTGYVFTLFGGAAVKEAIWLKGITEELAMYRGKVVVYCDNQSAIHLAKNQSFHERSKHIDVRLHFVRDIIAAGEIGVGKIAEDFPLGKVLRPEGSSDTCQLNRVQSREKQRRGILLYRNREQETESKKQKRELCKSITIGFRKSVWM</sequence>
<accession>A0A438CFF3</accession>
<dbReference type="Pfam" id="PF25597">
    <property type="entry name" value="SH3_retrovirus"/>
    <property type="match status" value="1"/>
</dbReference>
<dbReference type="PANTHER" id="PTHR42648">
    <property type="entry name" value="TRANSPOSASE, PUTATIVE-RELATED"/>
    <property type="match status" value="1"/>
</dbReference>
<dbReference type="GO" id="GO:0006508">
    <property type="term" value="P:proteolysis"/>
    <property type="evidence" value="ECO:0007669"/>
    <property type="project" value="UniProtKB-KW"/>
</dbReference>
<dbReference type="PANTHER" id="PTHR42648:SF28">
    <property type="entry name" value="TRANSPOSON-ENCODED PROTEIN WITH RIBONUCLEASE H-LIKE AND RETROVIRUS ZINC FINGER-LIKE DOMAINS"/>
    <property type="match status" value="1"/>
</dbReference>
<dbReference type="GO" id="GO:0003676">
    <property type="term" value="F:nucleic acid binding"/>
    <property type="evidence" value="ECO:0007669"/>
    <property type="project" value="InterPro"/>
</dbReference>
<dbReference type="InterPro" id="IPR025724">
    <property type="entry name" value="GAG-pre-integrase_dom"/>
</dbReference>